<accession>A0A1G6LKC9</accession>
<dbReference type="STRING" id="604330.SAMN04489857_1283"/>
<keyword evidence="3" id="KW-1185">Reference proteome</keyword>
<dbReference type="RefSeq" id="WP_176763127.1">
    <property type="nucleotide sequence ID" value="NZ_FMZL01000015.1"/>
</dbReference>
<evidence type="ECO:0000313" key="3">
    <source>
        <dbReference type="Proteomes" id="UP000198528"/>
    </source>
</evidence>
<feature type="transmembrane region" description="Helical" evidence="1">
    <location>
        <begin position="78"/>
        <end position="95"/>
    </location>
</feature>
<keyword evidence="1" id="KW-0472">Membrane</keyword>
<organism evidence="2 3">
    <name type="scientific">Parafannyhessea umbonata</name>
    <dbReference type="NCBI Taxonomy" id="604330"/>
    <lineage>
        <taxon>Bacteria</taxon>
        <taxon>Bacillati</taxon>
        <taxon>Actinomycetota</taxon>
        <taxon>Coriobacteriia</taxon>
        <taxon>Coriobacteriales</taxon>
        <taxon>Atopobiaceae</taxon>
        <taxon>Parafannyhessea</taxon>
    </lineage>
</organism>
<reference evidence="3" key="1">
    <citation type="submission" date="2016-10" db="EMBL/GenBank/DDBJ databases">
        <authorList>
            <person name="Varghese N."/>
            <person name="Submissions S."/>
        </authorList>
    </citation>
    <scope>NUCLEOTIDE SEQUENCE [LARGE SCALE GENOMIC DNA]</scope>
    <source>
        <strain evidence="3">DSM 22619</strain>
    </source>
</reference>
<feature type="transmembrane region" description="Helical" evidence="1">
    <location>
        <begin position="107"/>
        <end position="128"/>
    </location>
</feature>
<feature type="transmembrane region" description="Helical" evidence="1">
    <location>
        <begin position="230"/>
        <end position="248"/>
    </location>
</feature>
<keyword evidence="1" id="KW-0812">Transmembrane</keyword>
<feature type="transmembrane region" description="Helical" evidence="1">
    <location>
        <begin position="49"/>
        <end position="66"/>
    </location>
</feature>
<evidence type="ECO:0000256" key="1">
    <source>
        <dbReference type="SAM" id="Phobius"/>
    </source>
</evidence>
<feature type="transmembrane region" description="Helical" evidence="1">
    <location>
        <begin position="21"/>
        <end position="43"/>
    </location>
</feature>
<protein>
    <submittedName>
        <fullName evidence="2">Uncharacterized protein</fullName>
    </submittedName>
</protein>
<sequence length="291" mass="32256">MPAIKARAFVRRLKDRIALNRRAFVLYSVLRALVLVVLVRCVLTGRWEGVALSALSLVLFLVPAFVEDLAHVQIPGLFQAIIFSFIFAAEILGEIDHYYVLVPGWDTVLHTMNGFLCAAIGFSLVDLLNRSSRPISLSPLYVAIVAFCFSMTVGVLWEFIEFGFDTFFGLDMQKDSFVTAISSVALDPTNQGRRVAIDRIVRTTVTTAGGATTTFSGYLDIGLIDTMKDLLVNFVGALAFSIVGYLSLRRGESGNWATGLHVTPLSEDQYEKSEKCLDSIAADRRRRRKRS</sequence>
<proteinExistence type="predicted"/>
<dbReference type="InterPro" id="IPR014509">
    <property type="entry name" value="YjdF-like"/>
</dbReference>
<dbReference type="AlphaFoldDB" id="A0A1G6LKC9"/>
<feature type="transmembrane region" description="Helical" evidence="1">
    <location>
        <begin position="140"/>
        <end position="160"/>
    </location>
</feature>
<dbReference type="EMBL" id="FMZL01000015">
    <property type="protein sequence ID" value="SDC43758.1"/>
    <property type="molecule type" value="Genomic_DNA"/>
</dbReference>
<gene>
    <name evidence="2" type="ORF">SAMN04487824_1152</name>
</gene>
<keyword evidence="1" id="KW-1133">Transmembrane helix</keyword>
<dbReference type="Proteomes" id="UP000198528">
    <property type="component" value="Unassembled WGS sequence"/>
</dbReference>
<evidence type="ECO:0000313" key="2">
    <source>
        <dbReference type="EMBL" id="SDC43758.1"/>
    </source>
</evidence>
<name>A0A1G6LKC9_9ACTN</name>
<dbReference type="Pfam" id="PF09997">
    <property type="entry name" value="DUF2238"/>
    <property type="match status" value="1"/>
</dbReference>